<comment type="pathway">
    <text evidence="1">Carbohydrate acid metabolism.</text>
</comment>
<evidence type="ECO:0000313" key="10">
    <source>
        <dbReference type="EMBL" id="MDA7424085.1"/>
    </source>
</evidence>
<proteinExistence type="inferred from homology"/>
<dbReference type="InterPro" id="IPR006001">
    <property type="entry name" value="Therm_gnt_kin"/>
</dbReference>
<evidence type="ECO:0000256" key="4">
    <source>
        <dbReference type="ARBA" id="ARBA00022679"/>
    </source>
</evidence>
<evidence type="ECO:0000313" key="11">
    <source>
        <dbReference type="Proteomes" id="UP001210720"/>
    </source>
</evidence>
<evidence type="ECO:0000256" key="2">
    <source>
        <dbReference type="ARBA" id="ARBA00008420"/>
    </source>
</evidence>
<evidence type="ECO:0000256" key="6">
    <source>
        <dbReference type="ARBA" id="ARBA00022777"/>
    </source>
</evidence>
<gene>
    <name evidence="10" type="ORF">PFY00_05060</name>
</gene>
<organism evidence="10 11">
    <name type="scientific">Thalassococcus lentus</name>
    <dbReference type="NCBI Taxonomy" id="1210524"/>
    <lineage>
        <taxon>Bacteria</taxon>
        <taxon>Pseudomonadati</taxon>
        <taxon>Pseudomonadota</taxon>
        <taxon>Alphaproteobacteria</taxon>
        <taxon>Rhodobacterales</taxon>
        <taxon>Roseobacteraceae</taxon>
        <taxon>Thalassococcus</taxon>
    </lineage>
</organism>
<dbReference type="InterPro" id="IPR031322">
    <property type="entry name" value="Shikimate/glucono_kinase"/>
</dbReference>
<sequence>MGVSGCGKSSVGRALSVLCNMTFIDADDLHPQENVEKMAAGHALTDQDRMPWLAIVGDTLANTPGPVVIGCSALKHRYRDVIRNRVPEPVRFLHLDARPEILQARVNARRGHFMPVSLLQSQFDALEGLAAGELGARINIAQSYPSVIGQTESYVKETMI</sequence>
<dbReference type="InterPro" id="IPR027417">
    <property type="entry name" value="P-loop_NTPase"/>
</dbReference>
<evidence type="ECO:0000256" key="1">
    <source>
        <dbReference type="ARBA" id="ARBA00004761"/>
    </source>
</evidence>
<dbReference type="CDD" id="cd02021">
    <property type="entry name" value="GntK"/>
    <property type="match status" value="1"/>
</dbReference>
<comment type="similarity">
    <text evidence="2 9">Belongs to the gluconokinase GntK/GntV family.</text>
</comment>
<accession>A0ABT4XQA2</accession>
<dbReference type="NCBIfam" id="TIGR01313">
    <property type="entry name" value="therm_gnt_kin"/>
    <property type="match status" value="1"/>
</dbReference>
<dbReference type="Proteomes" id="UP001210720">
    <property type="component" value="Unassembled WGS sequence"/>
</dbReference>
<dbReference type="Gene3D" id="3.40.50.300">
    <property type="entry name" value="P-loop containing nucleotide triphosphate hydrolases"/>
    <property type="match status" value="1"/>
</dbReference>
<dbReference type="PANTHER" id="PTHR43442">
    <property type="entry name" value="GLUCONOKINASE-RELATED"/>
    <property type="match status" value="1"/>
</dbReference>
<keyword evidence="6 9" id="KW-0418">Kinase</keyword>
<dbReference type="EMBL" id="JAQIOY010000001">
    <property type="protein sequence ID" value="MDA7424085.1"/>
    <property type="molecule type" value="Genomic_DNA"/>
</dbReference>
<protein>
    <recommendedName>
        <fullName evidence="3 9">Gluconokinase</fullName>
        <ecNumber evidence="3 9">2.7.1.12</ecNumber>
    </recommendedName>
</protein>
<name>A0ABT4XQA2_9RHOB</name>
<evidence type="ECO:0000256" key="9">
    <source>
        <dbReference type="RuleBase" id="RU363066"/>
    </source>
</evidence>
<evidence type="ECO:0000256" key="7">
    <source>
        <dbReference type="ARBA" id="ARBA00022840"/>
    </source>
</evidence>
<evidence type="ECO:0000256" key="3">
    <source>
        <dbReference type="ARBA" id="ARBA00012054"/>
    </source>
</evidence>
<comment type="catalytic activity">
    <reaction evidence="8 9">
        <text>D-gluconate + ATP = 6-phospho-D-gluconate + ADP + H(+)</text>
        <dbReference type="Rhea" id="RHEA:19433"/>
        <dbReference type="ChEBI" id="CHEBI:15378"/>
        <dbReference type="ChEBI" id="CHEBI:18391"/>
        <dbReference type="ChEBI" id="CHEBI:30616"/>
        <dbReference type="ChEBI" id="CHEBI:58759"/>
        <dbReference type="ChEBI" id="CHEBI:456216"/>
        <dbReference type="EC" id="2.7.1.12"/>
    </reaction>
</comment>
<keyword evidence="11" id="KW-1185">Reference proteome</keyword>
<dbReference type="PANTHER" id="PTHR43442:SF3">
    <property type="entry name" value="GLUCONOKINASE-RELATED"/>
    <property type="match status" value="1"/>
</dbReference>
<evidence type="ECO:0000256" key="8">
    <source>
        <dbReference type="ARBA" id="ARBA00048090"/>
    </source>
</evidence>
<keyword evidence="5 9" id="KW-0547">Nucleotide-binding</keyword>
<dbReference type="SUPFAM" id="SSF52540">
    <property type="entry name" value="P-loop containing nucleoside triphosphate hydrolases"/>
    <property type="match status" value="1"/>
</dbReference>
<dbReference type="Pfam" id="PF01202">
    <property type="entry name" value="SKI"/>
    <property type="match status" value="1"/>
</dbReference>
<reference evidence="10 11" key="1">
    <citation type="submission" date="2023-01" db="EMBL/GenBank/DDBJ databases">
        <title>Thalassococcus onchidii sp. nov., isolated from a marine invertebrate from the South China Sea.</title>
        <authorList>
            <person name="Xu S."/>
            <person name="Liu Z."/>
            <person name="Xu Y."/>
        </authorList>
    </citation>
    <scope>NUCLEOTIDE SEQUENCE [LARGE SCALE GENOMIC DNA]</scope>
    <source>
        <strain evidence="10 11">KCTC 32084</strain>
    </source>
</reference>
<keyword evidence="4 9" id="KW-0808">Transferase</keyword>
<comment type="caution">
    <text evidence="10">The sequence shown here is derived from an EMBL/GenBank/DDBJ whole genome shotgun (WGS) entry which is preliminary data.</text>
</comment>
<dbReference type="EC" id="2.7.1.12" evidence="3 9"/>
<keyword evidence="7 9" id="KW-0067">ATP-binding</keyword>
<evidence type="ECO:0000256" key="5">
    <source>
        <dbReference type="ARBA" id="ARBA00022741"/>
    </source>
</evidence>
<dbReference type="RefSeq" id="WP_271431462.1">
    <property type="nucleotide sequence ID" value="NZ_JAQIOY010000001.1"/>
</dbReference>